<gene>
    <name evidence="1" type="ORF">MILVUS5_LOCUS38004</name>
</gene>
<evidence type="ECO:0000313" key="1">
    <source>
        <dbReference type="EMBL" id="CAJ2674846.1"/>
    </source>
</evidence>
<dbReference type="Proteomes" id="UP001177021">
    <property type="component" value="Unassembled WGS sequence"/>
</dbReference>
<reference evidence="1" key="1">
    <citation type="submission" date="2023-10" db="EMBL/GenBank/DDBJ databases">
        <authorList>
            <person name="Rodriguez Cubillos JULIANA M."/>
            <person name="De Vega J."/>
        </authorList>
    </citation>
    <scope>NUCLEOTIDE SEQUENCE</scope>
</reference>
<accession>A0ACB0M0F1</accession>
<keyword evidence="2" id="KW-1185">Reference proteome</keyword>
<name>A0ACB0M0F1_TRIPR</name>
<sequence length="166" mass="17474">MLLLGVLIFFVALFHTSLVFASLGVLSEMGFKGLVLSLVPGETRALCNLEVDGCVVFTVKFEDESGLSNDLLLIGEGLIGLSVLGFLILVVGLFFSDGVVELLLLVVGVVLVVVAAAAAAAVVDGFVVLLAVVRGELEDGVFFFSFPTTVLLSLGFVAIYIIRYLS</sequence>
<comment type="caution">
    <text evidence="1">The sequence shown here is derived from an EMBL/GenBank/DDBJ whole genome shotgun (WGS) entry which is preliminary data.</text>
</comment>
<evidence type="ECO:0000313" key="2">
    <source>
        <dbReference type="Proteomes" id="UP001177021"/>
    </source>
</evidence>
<protein>
    <submittedName>
        <fullName evidence="1">Uncharacterized protein</fullName>
    </submittedName>
</protein>
<dbReference type="EMBL" id="CASHSV030000716">
    <property type="protein sequence ID" value="CAJ2674846.1"/>
    <property type="molecule type" value="Genomic_DNA"/>
</dbReference>
<organism evidence="1 2">
    <name type="scientific">Trifolium pratense</name>
    <name type="common">Red clover</name>
    <dbReference type="NCBI Taxonomy" id="57577"/>
    <lineage>
        <taxon>Eukaryota</taxon>
        <taxon>Viridiplantae</taxon>
        <taxon>Streptophyta</taxon>
        <taxon>Embryophyta</taxon>
        <taxon>Tracheophyta</taxon>
        <taxon>Spermatophyta</taxon>
        <taxon>Magnoliopsida</taxon>
        <taxon>eudicotyledons</taxon>
        <taxon>Gunneridae</taxon>
        <taxon>Pentapetalae</taxon>
        <taxon>rosids</taxon>
        <taxon>fabids</taxon>
        <taxon>Fabales</taxon>
        <taxon>Fabaceae</taxon>
        <taxon>Papilionoideae</taxon>
        <taxon>50 kb inversion clade</taxon>
        <taxon>NPAAA clade</taxon>
        <taxon>Hologalegina</taxon>
        <taxon>IRL clade</taxon>
        <taxon>Trifolieae</taxon>
        <taxon>Trifolium</taxon>
    </lineage>
</organism>
<proteinExistence type="predicted"/>